<protein>
    <submittedName>
        <fullName evidence="2">tRNA-modifying protein YgfZ</fullName>
    </submittedName>
</protein>
<evidence type="ECO:0000313" key="3">
    <source>
        <dbReference type="Proteomes" id="UP000234253"/>
    </source>
</evidence>
<dbReference type="AlphaFoldDB" id="A0A2N4XWK1"/>
<dbReference type="PANTHER" id="PTHR22602:SF0">
    <property type="entry name" value="TRANSFERASE CAF17, MITOCHONDRIAL-RELATED"/>
    <property type="match status" value="1"/>
</dbReference>
<gene>
    <name evidence="2" type="ORF">CEX73_03215</name>
</gene>
<evidence type="ECO:0000313" key="2">
    <source>
        <dbReference type="EMBL" id="PLK58154.1"/>
    </source>
</evidence>
<feature type="domain" description="tRNA-modifying protein YgfZ-like beta-barrel" evidence="1">
    <location>
        <begin position="96"/>
        <end position="162"/>
    </location>
</feature>
<organism evidence="2 3">
    <name type="scientific">Candidatus Palibaumannia cicadellinicola</name>
    <dbReference type="NCBI Taxonomy" id="186490"/>
    <lineage>
        <taxon>Bacteria</taxon>
        <taxon>Pseudomonadati</taxon>
        <taxon>Pseudomonadota</taxon>
        <taxon>Gammaproteobacteria</taxon>
        <taxon>Candidatus Palibaumannia</taxon>
    </lineage>
</organism>
<accession>A0A2N4XWK1</accession>
<dbReference type="SUPFAM" id="SSF103025">
    <property type="entry name" value="Folate-binding domain"/>
    <property type="match status" value="1"/>
</dbReference>
<dbReference type="Proteomes" id="UP000234253">
    <property type="component" value="Unassembled WGS sequence"/>
</dbReference>
<dbReference type="Pfam" id="PF21130">
    <property type="entry name" value="YgfZ_barrel"/>
    <property type="match status" value="1"/>
</dbReference>
<dbReference type="InterPro" id="IPR048451">
    <property type="entry name" value="YgfZ_barrel"/>
</dbReference>
<comment type="caution">
    <text evidence="2">The sequence shown here is derived from an EMBL/GenBank/DDBJ whole genome shotgun (WGS) entry which is preliminary data.</text>
</comment>
<reference evidence="2 3" key="1">
    <citation type="submission" date="2017-06" db="EMBL/GenBank/DDBJ databases">
        <title>Metabolic interaction between xylem feeders and their symbionts.</title>
        <authorList>
            <person name="Chouaia B."/>
        </authorList>
    </citation>
    <scope>NUCLEOTIDE SEQUENCE [LARGE SCALE GENOMIC DNA]</scope>
    <source>
        <strain evidence="2 3">Gra</strain>
    </source>
</reference>
<dbReference type="InterPro" id="IPR017703">
    <property type="entry name" value="YgfZ/GCV_T_CS"/>
</dbReference>
<dbReference type="InterPro" id="IPR029043">
    <property type="entry name" value="GcvT/YgfZ_C"/>
</dbReference>
<dbReference type="NCBIfam" id="NF007110">
    <property type="entry name" value="PRK09559.1"/>
    <property type="match status" value="1"/>
</dbReference>
<dbReference type="Gene3D" id="2.40.30.160">
    <property type="match status" value="1"/>
</dbReference>
<dbReference type="GO" id="GO:0016226">
    <property type="term" value="P:iron-sulfur cluster assembly"/>
    <property type="evidence" value="ECO:0007669"/>
    <property type="project" value="TreeGrafter"/>
</dbReference>
<dbReference type="SUPFAM" id="SSF101790">
    <property type="entry name" value="Aminomethyltransferase beta-barrel domain"/>
    <property type="match status" value="1"/>
</dbReference>
<dbReference type="PANTHER" id="PTHR22602">
    <property type="entry name" value="TRANSFERASE CAF17, MITOCHONDRIAL-RELATED"/>
    <property type="match status" value="1"/>
</dbReference>
<dbReference type="NCBIfam" id="TIGR03317">
    <property type="entry name" value="ygfZ_signature"/>
    <property type="match status" value="1"/>
</dbReference>
<name>A0A2N4XWK1_9GAMM</name>
<dbReference type="Gene3D" id="3.30.70.1630">
    <property type="match status" value="1"/>
</dbReference>
<dbReference type="EMBL" id="NJPO01000174">
    <property type="protein sequence ID" value="PLK58154.1"/>
    <property type="molecule type" value="Genomic_DNA"/>
</dbReference>
<proteinExistence type="predicted"/>
<sequence length="178" mass="20380">MVLLNQPINRFLIITTSVVRDELSNILIKNNHAQIQNSQQWLSLDIEAGYPIIDTNTSSQFIPQAINLDLLNGINFKKGCYVGQEVIARVKYRGINKQQLYFLVGKANYVPRAGEILEIKINNYWRSIGIVLAACLMQDNHLWVQAVLNKNLDKNSLIRVPKDMNSLLKLNPLPYKYI</sequence>
<evidence type="ECO:0000259" key="1">
    <source>
        <dbReference type="Pfam" id="PF21130"/>
    </source>
</evidence>
<dbReference type="InterPro" id="IPR045179">
    <property type="entry name" value="YgfZ/GcvT"/>
</dbReference>